<dbReference type="OrthoDB" id="8243291at2"/>
<evidence type="ECO:0000313" key="2">
    <source>
        <dbReference type="Proteomes" id="UP000051660"/>
    </source>
</evidence>
<dbReference type="EMBL" id="LLYB01000035">
    <property type="protein sequence ID" value="KRR27765.1"/>
    <property type="molecule type" value="Genomic_DNA"/>
</dbReference>
<evidence type="ECO:0000313" key="1">
    <source>
        <dbReference type="EMBL" id="KRR27765.1"/>
    </source>
</evidence>
<accession>A0A0R3NCN2</accession>
<reference evidence="1 2" key="1">
    <citation type="submission" date="2014-03" db="EMBL/GenBank/DDBJ databases">
        <title>Bradyrhizobium valentinum sp. nov., isolated from effective nodules of Lupinus mariae-josephae, a lupine endemic of basic-lime soils in Eastern Spain.</title>
        <authorList>
            <person name="Duran D."/>
            <person name="Rey L."/>
            <person name="Navarro A."/>
            <person name="Busquets A."/>
            <person name="Imperial J."/>
            <person name="Ruiz-Argueso T."/>
        </authorList>
    </citation>
    <scope>NUCLEOTIDE SEQUENCE [LARGE SCALE GENOMIC DNA]</scope>
    <source>
        <strain evidence="1 2">CCBAU 23086</strain>
    </source>
</reference>
<sequence length="72" mass="7649">MVIQRSAVTPQGGLSPIKQARSALARDLDAMAVIALDEAREMPTGDERTEAILRNAVELHELLSGNPDAPAV</sequence>
<gene>
    <name evidence="1" type="ORF">CQ14_29500</name>
</gene>
<proteinExistence type="predicted"/>
<organism evidence="1 2">
    <name type="scientific">Bradyrhizobium lablabi</name>
    <dbReference type="NCBI Taxonomy" id="722472"/>
    <lineage>
        <taxon>Bacteria</taxon>
        <taxon>Pseudomonadati</taxon>
        <taxon>Pseudomonadota</taxon>
        <taxon>Alphaproteobacteria</taxon>
        <taxon>Hyphomicrobiales</taxon>
        <taxon>Nitrobacteraceae</taxon>
        <taxon>Bradyrhizobium</taxon>
    </lineage>
</organism>
<dbReference type="AlphaFoldDB" id="A0A0R3NCN2"/>
<comment type="caution">
    <text evidence="1">The sequence shown here is derived from an EMBL/GenBank/DDBJ whole genome shotgun (WGS) entry which is preliminary data.</text>
</comment>
<name>A0A0R3NCN2_9BRAD</name>
<protein>
    <submittedName>
        <fullName evidence="1">Uncharacterized protein</fullName>
    </submittedName>
</protein>
<dbReference type="Proteomes" id="UP000051660">
    <property type="component" value="Unassembled WGS sequence"/>
</dbReference>